<dbReference type="AlphaFoldDB" id="A0A6A5YWX9"/>
<evidence type="ECO:0000256" key="1">
    <source>
        <dbReference type="SAM" id="MobiDB-lite"/>
    </source>
</evidence>
<evidence type="ECO:0000259" key="2">
    <source>
        <dbReference type="Pfam" id="PF06985"/>
    </source>
</evidence>
<keyword evidence="4" id="KW-1185">Reference proteome</keyword>
<organism evidence="3 4">
    <name type="scientific">Lophiotrema nucula</name>
    <dbReference type="NCBI Taxonomy" id="690887"/>
    <lineage>
        <taxon>Eukaryota</taxon>
        <taxon>Fungi</taxon>
        <taxon>Dikarya</taxon>
        <taxon>Ascomycota</taxon>
        <taxon>Pezizomycotina</taxon>
        <taxon>Dothideomycetes</taxon>
        <taxon>Pleosporomycetidae</taxon>
        <taxon>Pleosporales</taxon>
        <taxon>Lophiotremataceae</taxon>
        <taxon>Lophiotrema</taxon>
    </lineage>
</organism>
<reference evidence="3" key="1">
    <citation type="journal article" date="2020" name="Stud. Mycol.">
        <title>101 Dothideomycetes genomes: a test case for predicting lifestyles and emergence of pathogens.</title>
        <authorList>
            <person name="Haridas S."/>
            <person name="Albert R."/>
            <person name="Binder M."/>
            <person name="Bloem J."/>
            <person name="Labutti K."/>
            <person name="Salamov A."/>
            <person name="Andreopoulos B."/>
            <person name="Baker S."/>
            <person name="Barry K."/>
            <person name="Bills G."/>
            <person name="Bluhm B."/>
            <person name="Cannon C."/>
            <person name="Castanera R."/>
            <person name="Culley D."/>
            <person name="Daum C."/>
            <person name="Ezra D."/>
            <person name="Gonzalez J."/>
            <person name="Henrissat B."/>
            <person name="Kuo A."/>
            <person name="Liang C."/>
            <person name="Lipzen A."/>
            <person name="Lutzoni F."/>
            <person name="Magnuson J."/>
            <person name="Mondo S."/>
            <person name="Nolan M."/>
            <person name="Ohm R."/>
            <person name="Pangilinan J."/>
            <person name="Park H.-J."/>
            <person name="Ramirez L."/>
            <person name="Alfaro M."/>
            <person name="Sun H."/>
            <person name="Tritt A."/>
            <person name="Yoshinaga Y."/>
            <person name="Zwiers L.-H."/>
            <person name="Turgeon B."/>
            <person name="Goodwin S."/>
            <person name="Spatafora J."/>
            <person name="Crous P."/>
            <person name="Grigoriev I."/>
        </authorList>
    </citation>
    <scope>NUCLEOTIDE SEQUENCE</scope>
    <source>
        <strain evidence="3">CBS 627.86</strain>
    </source>
</reference>
<sequence length="374" mass="43183">METAKDPDANDRPRLEPSEDNFRHQALDPEKSEIRLCRFTNPAETSEKLTATLETFELHHSPPYTALSYEWGDSTGNANVLLGGASLGVRQNLANFLTVLLGLDFHGTYLWIDQICIDQASMVERNHQVRLMSDIYSNAEEVIAWIGLTLPDPRRRQLKSNSELVFAPYWRRLWIAQELLLARKIRVCGVSGIVDWEQIVSWVLPRGLPSPRKLSAFFGDEWKEFWWAESGPAFKFWNFIFLRHMDTIALPLPLVQAINKFSESECSDPRDKVYGLLGLVVPEERIEPDYSITPRALMYKALAKVLSVNKAPVQTPDHLVGVIFRLFALRIGLRRTEWRRIDHFMAAYRSREHRITKSQTRTQKSSKVGRHRVR</sequence>
<gene>
    <name evidence="3" type="ORF">BDV96DRAFT_650731</name>
</gene>
<name>A0A6A5YWX9_9PLEO</name>
<feature type="region of interest" description="Disordered" evidence="1">
    <location>
        <begin position="1"/>
        <end position="27"/>
    </location>
</feature>
<proteinExistence type="predicted"/>
<dbReference type="OrthoDB" id="194358at2759"/>
<dbReference type="EMBL" id="ML977337">
    <property type="protein sequence ID" value="KAF2110618.1"/>
    <property type="molecule type" value="Genomic_DNA"/>
</dbReference>
<dbReference type="PANTHER" id="PTHR24148:SF73">
    <property type="entry name" value="HET DOMAIN PROTEIN (AFU_ORTHOLOGUE AFUA_8G01020)"/>
    <property type="match status" value="1"/>
</dbReference>
<dbReference type="InterPro" id="IPR010730">
    <property type="entry name" value="HET"/>
</dbReference>
<evidence type="ECO:0000313" key="3">
    <source>
        <dbReference type="EMBL" id="KAF2110618.1"/>
    </source>
</evidence>
<feature type="domain" description="Heterokaryon incompatibility" evidence="2">
    <location>
        <begin position="64"/>
        <end position="150"/>
    </location>
</feature>
<protein>
    <submittedName>
        <fullName evidence="3">Heterokaryon incompatibility protein-domain-containing protein</fullName>
    </submittedName>
</protein>
<feature type="compositionally biased region" description="Polar residues" evidence="1">
    <location>
        <begin position="357"/>
        <end position="366"/>
    </location>
</feature>
<dbReference type="PANTHER" id="PTHR24148">
    <property type="entry name" value="ANKYRIN REPEAT DOMAIN-CONTAINING PROTEIN 39 HOMOLOG-RELATED"/>
    <property type="match status" value="1"/>
</dbReference>
<accession>A0A6A5YWX9</accession>
<feature type="region of interest" description="Disordered" evidence="1">
    <location>
        <begin position="355"/>
        <end position="374"/>
    </location>
</feature>
<dbReference type="Proteomes" id="UP000799770">
    <property type="component" value="Unassembled WGS sequence"/>
</dbReference>
<dbReference type="Pfam" id="PF06985">
    <property type="entry name" value="HET"/>
    <property type="match status" value="1"/>
</dbReference>
<evidence type="ECO:0000313" key="4">
    <source>
        <dbReference type="Proteomes" id="UP000799770"/>
    </source>
</evidence>
<dbReference type="InterPro" id="IPR052895">
    <property type="entry name" value="HetReg/Transcr_Mod"/>
</dbReference>